<dbReference type="InterPro" id="IPR014710">
    <property type="entry name" value="RmlC-like_jellyroll"/>
</dbReference>
<feature type="binding site" evidence="2">
    <location>
        <position position="59"/>
    </location>
    <ligand>
        <name>Fe cation</name>
        <dbReference type="ChEBI" id="CHEBI:24875"/>
    </ligand>
</feature>
<feature type="binding site" evidence="2">
    <location>
        <position position="103"/>
    </location>
    <ligand>
        <name>Fe cation</name>
        <dbReference type="ChEBI" id="CHEBI:24875"/>
    </ligand>
</feature>
<evidence type="ECO:0000259" key="4">
    <source>
        <dbReference type="Pfam" id="PF02678"/>
    </source>
</evidence>
<evidence type="ECO:0008006" key="8">
    <source>
        <dbReference type="Google" id="ProtNLM"/>
    </source>
</evidence>
<keyword evidence="2" id="KW-0408">Iron</keyword>
<comment type="caution">
    <text evidence="6">The sequence shown here is derived from an EMBL/GenBank/DDBJ whole genome shotgun (WGS) entry which is preliminary data.</text>
</comment>
<proteinExistence type="inferred from homology"/>
<evidence type="ECO:0000256" key="3">
    <source>
        <dbReference type="RuleBase" id="RU003457"/>
    </source>
</evidence>
<feature type="binding site" evidence="2">
    <location>
        <position position="61"/>
    </location>
    <ligand>
        <name>Fe cation</name>
        <dbReference type="ChEBI" id="CHEBI:24875"/>
    </ligand>
</feature>
<dbReference type="Pfam" id="PF05726">
    <property type="entry name" value="Pirin_C"/>
    <property type="match status" value="1"/>
</dbReference>
<evidence type="ECO:0000256" key="1">
    <source>
        <dbReference type="ARBA" id="ARBA00008416"/>
    </source>
</evidence>
<comment type="cofactor">
    <cofactor evidence="2">
        <name>Fe cation</name>
        <dbReference type="ChEBI" id="CHEBI:24875"/>
    </cofactor>
    <text evidence="2">Binds 1 Fe cation per subunit.</text>
</comment>
<reference evidence="6 7" key="1">
    <citation type="submission" date="2018-06" db="EMBL/GenBank/DDBJ databases">
        <title>Genomic Encyclopedia of Archaeal and Bacterial Type Strains, Phase II (KMG-II): from individual species to whole genera.</title>
        <authorList>
            <person name="Goeker M."/>
        </authorList>
    </citation>
    <scope>NUCLEOTIDE SEQUENCE [LARGE SCALE GENOMIC DNA]</scope>
    <source>
        <strain evidence="6 7">DSM 23857</strain>
    </source>
</reference>
<dbReference type="Proteomes" id="UP000249547">
    <property type="component" value="Unassembled WGS sequence"/>
</dbReference>
<evidence type="ECO:0000313" key="7">
    <source>
        <dbReference type="Proteomes" id="UP000249547"/>
    </source>
</evidence>
<evidence type="ECO:0000256" key="2">
    <source>
        <dbReference type="PIRSR" id="PIRSR006232-1"/>
    </source>
</evidence>
<dbReference type="InterPro" id="IPR012093">
    <property type="entry name" value="Pirin"/>
</dbReference>
<dbReference type="InterPro" id="IPR011051">
    <property type="entry name" value="RmlC_Cupin_sf"/>
</dbReference>
<protein>
    <recommendedName>
        <fullName evidence="8">Pirin family protein</fullName>
    </recommendedName>
</protein>
<keyword evidence="7" id="KW-1185">Reference proteome</keyword>
<comment type="similarity">
    <text evidence="1 3">Belongs to the pirin family.</text>
</comment>
<dbReference type="Gene3D" id="2.60.120.10">
    <property type="entry name" value="Jelly Rolls"/>
    <property type="match status" value="2"/>
</dbReference>
<sequence length="287" mass="31929">MRKNIVHILPATERITGEKIIVLETLPNEAFNANPFIRLQHHPPADIPACSQYERLRPHPHRGFALVTFMLQGESFHKDSDGNDAIIKPGDVQYMFAGKGLLHSEGPSAQYIECGGPYEYIQLWLNVPAEHKLDPPTYQRAVKAAIPSAIDDLGVNIRLPMGNYQSMQAPIQTFTPTTALFGELVNNHDILLTVPSGEHTLLYVANGSVTINDDEDNLITEHHLVVFESENNEVKITADGSAQILFLSAMPLQEPIQVSGNFVMNTEEEIKQAYSDEIEGNYGELPY</sequence>
<dbReference type="PANTHER" id="PTHR43594:SF1">
    <property type="entry name" value="QUERCETIN 2,3-DIOXYGENASE PA2418-RELATED"/>
    <property type="match status" value="1"/>
</dbReference>
<dbReference type="PIRSF" id="PIRSF006232">
    <property type="entry name" value="Pirin"/>
    <property type="match status" value="1"/>
</dbReference>
<feature type="domain" description="Pirin N-terminal" evidence="4">
    <location>
        <begin position="32"/>
        <end position="125"/>
    </location>
</feature>
<gene>
    <name evidence="6" type="ORF">LX64_04224</name>
</gene>
<dbReference type="GO" id="GO:0046872">
    <property type="term" value="F:metal ion binding"/>
    <property type="evidence" value="ECO:0007669"/>
    <property type="project" value="UniProtKB-KW"/>
</dbReference>
<accession>A0A327Q8U3</accession>
<dbReference type="Pfam" id="PF02678">
    <property type="entry name" value="Pirin"/>
    <property type="match status" value="1"/>
</dbReference>
<dbReference type="EMBL" id="QLLL01000009">
    <property type="protein sequence ID" value="RAI99682.1"/>
    <property type="molecule type" value="Genomic_DNA"/>
</dbReference>
<dbReference type="InterPro" id="IPR053186">
    <property type="entry name" value="QDO-related"/>
</dbReference>
<evidence type="ECO:0000259" key="5">
    <source>
        <dbReference type="Pfam" id="PF05726"/>
    </source>
</evidence>
<dbReference type="PANTHER" id="PTHR43594">
    <property type="entry name" value="QUERCETIN 2,3-DIOXYGENASE"/>
    <property type="match status" value="1"/>
</dbReference>
<dbReference type="InterPro" id="IPR008778">
    <property type="entry name" value="Pirin_C_dom"/>
</dbReference>
<dbReference type="OrthoDB" id="321327at2"/>
<dbReference type="CDD" id="cd02247">
    <property type="entry name" value="cupin_pirin_C"/>
    <property type="match status" value="1"/>
</dbReference>
<name>A0A327Q8U3_9BACT</name>
<keyword evidence="2" id="KW-0479">Metal-binding</keyword>
<dbReference type="SUPFAM" id="SSF51182">
    <property type="entry name" value="RmlC-like cupins"/>
    <property type="match status" value="1"/>
</dbReference>
<feature type="binding site" evidence="2">
    <location>
        <position position="105"/>
    </location>
    <ligand>
        <name>Fe cation</name>
        <dbReference type="ChEBI" id="CHEBI:24875"/>
    </ligand>
</feature>
<dbReference type="InterPro" id="IPR003829">
    <property type="entry name" value="Pirin_N_dom"/>
</dbReference>
<evidence type="ECO:0000313" key="6">
    <source>
        <dbReference type="EMBL" id="RAI99682.1"/>
    </source>
</evidence>
<organism evidence="6 7">
    <name type="scientific">Chitinophaga skermanii</name>
    <dbReference type="NCBI Taxonomy" id="331697"/>
    <lineage>
        <taxon>Bacteria</taxon>
        <taxon>Pseudomonadati</taxon>
        <taxon>Bacteroidota</taxon>
        <taxon>Chitinophagia</taxon>
        <taxon>Chitinophagales</taxon>
        <taxon>Chitinophagaceae</taxon>
        <taxon>Chitinophaga</taxon>
    </lineage>
</organism>
<feature type="domain" description="Pirin C-terminal" evidence="5">
    <location>
        <begin position="184"/>
        <end position="276"/>
    </location>
</feature>
<dbReference type="AlphaFoldDB" id="A0A327Q8U3"/>
<dbReference type="RefSeq" id="WP_111599644.1">
    <property type="nucleotide sequence ID" value="NZ_QLLL01000009.1"/>
</dbReference>